<dbReference type="OrthoDB" id="92762at2759"/>
<sequence length="422" mass="48913">MRLQTVDDMLTLDEALAFIAFCDDEIRDPMPKESVQGLRSSFMLDDIDDLLDPVVQGMISVESGNTPSPKPISSLPQQLTVSPTRPRKRIRSAMSSSTVLQRRKKAEIERLRQESKFLEMYLAQISKSTGQHKPLAITKGDELRSEWHHHAFTQYQQRHGSEQTNRNLKEALDKQMRVSKKLQRVLLKRNALDGMEYVRTLGSPIFEGAHFDELMSDLEGEVDVTYANFHRMCLPLQDTMLYGNSELSYGERCKANGMEFTTTTPLSWPMTSAFTHVWNMLESSLDRSRKPNTLERRVNLTIPIPNGTSCHFHKLHFLRKFEENDRVIIIWSDLMQMTTRNVRLRSLAYAVFTPSKIDPSQACIMYTFLKLYVEPTSYESVSRDDIRYAHEVVMSAFGRLMRTFWQNHQNRLLEVTSRPDTY</sequence>
<accession>V9EPU2</accession>
<evidence type="ECO:0000313" key="2">
    <source>
        <dbReference type="EMBL" id="ETI41285.1"/>
    </source>
</evidence>
<dbReference type="HOGENOM" id="CLU_040115_0_0_1"/>
<dbReference type="Proteomes" id="UP000018721">
    <property type="component" value="Unassembled WGS sequence"/>
</dbReference>
<name>V9EPU2_PHYNI</name>
<evidence type="ECO:0000256" key="1">
    <source>
        <dbReference type="SAM" id="MobiDB-lite"/>
    </source>
</evidence>
<proteinExistence type="predicted"/>
<protein>
    <submittedName>
        <fullName evidence="2">Uncharacterized protein</fullName>
    </submittedName>
</protein>
<organism evidence="2 3">
    <name type="scientific">Phytophthora nicotianae P1569</name>
    <dbReference type="NCBI Taxonomy" id="1317065"/>
    <lineage>
        <taxon>Eukaryota</taxon>
        <taxon>Sar</taxon>
        <taxon>Stramenopiles</taxon>
        <taxon>Oomycota</taxon>
        <taxon>Peronosporomycetes</taxon>
        <taxon>Peronosporales</taxon>
        <taxon>Peronosporaceae</taxon>
        <taxon>Phytophthora</taxon>
    </lineage>
</organism>
<dbReference type="AlphaFoldDB" id="V9EPU2"/>
<evidence type="ECO:0000313" key="3">
    <source>
        <dbReference type="Proteomes" id="UP000018721"/>
    </source>
</evidence>
<dbReference type="EMBL" id="ANIZ01002333">
    <property type="protein sequence ID" value="ETI41285.1"/>
    <property type="molecule type" value="Genomic_DNA"/>
</dbReference>
<feature type="compositionally biased region" description="Polar residues" evidence="1">
    <location>
        <begin position="74"/>
        <end position="83"/>
    </location>
</feature>
<keyword evidence="3" id="KW-1185">Reference proteome</keyword>
<gene>
    <name evidence="2" type="ORF">F443_13474</name>
</gene>
<comment type="caution">
    <text evidence="2">The sequence shown here is derived from an EMBL/GenBank/DDBJ whole genome shotgun (WGS) entry which is preliminary data.</text>
</comment>
<reference evidence="2 3" key="1">
    <citation type="submission" date="2013-11" db="EMBL/GenBank/DDBJ databases">
        <title>The Genome Sequence of Phytophthora parasitica P1569.</title>
        <authorList>
            <consortium name="The Broad Institute Genomics Platform"/>
            <person name="Russ C."/>
            <person name="Tyler B."/>
            <person name="Panabieres F."/>
            <person name="Shan W."/>
            <person name="Tripathy S."/>
            <person name="Grunwald N."/>
            <person name="Machado M."/>
            <person name="Johnson C.S."/>
            <person name="Arredondo F."/>
            <person name="Hong C."/>
            <person name="Coffey M."/>
            <person name="Young S.K."/>
            <person name="Zeng Q."/>
            <person name="Gargeya S."/>
            <person name="Fitzgerald M."/>
            <person name="Abouelleil A."/>
            <person name="Alvarado L."/>
            <person name="Chapman S.B."/>
            <person name="Gainer-Dewar J."/>
            <person name="Goldberg J."/>
            <person name="Griggs A."/>
            <person name="Gujja S."/>
            <person name="Hansen M."/>
            <person name="Howarth C."/>
            <person name="Imamovic A."/>
            <person name="Ireland A."/>
            <person name="Larimer J."/>
            <person name="McCowan C."/>
            <person name="Murphy C."/>
            <person name="Pearson M."/>
            <person name="Poon T.W."/>
            <person name="Priest M."/>
            <person name="Roberts A."/>
            <person name="Saif S."/>
            <person name="Shea T."/>
            <person name="Sykes S."/>
            <person name="Wortman J."/>
            <person name="Nusbaum C."/>
            <person name="Birren B."/>
        </authorList>
    </citation>
    <scope>NUCLEOTIDE SEQUENCE [LARGE SCALE GENOMIC DNA]</scope>
    <source>
        <strain evidence="2 3">P1569</strain>
    </source>
</reference>
<dbReference type="eggNOG" id="ENOG502RF1F">
    <property type="taxonomic scope" value="Eukaryota"/>
</dbReference>
<feature type="region of interest" description="Disordered" evidence="1">
    <location>
        <begin position="61"/>
        <end position="98"/>
    </location>
</feature>